<evidence type="ECO:0000256" key="8">
    <source>
        <dbReference type="ARBA" id="ARBA00023015"/>
    </source>
</evidence>
<feature type="domain" description="C2H2-type" evidence="14">
    <location>
        <begin position="461"/>
        <end position="488"/>
    </location>
</feature>
<keyword evidence="5" id="KW-0677">Repeat</keyword>
<evidence type="ECO:0000259" key="14">
    <source>
        <dbReference type="PROSITE" id="PS50157"/>
    </source>
</evidence>
<dbReference type="GO" id="GO:0000978">
    <property type="term" value="F:RNA polymerase II cis-regulatory region sequence-specific DNA binding"/>
    <property type="evidence" value="ECO:0007669"/>
    <property type="project" value="TreeGrafter"/>
</dbReference>
<keyword evidence="4" id="KW-0479">Metal-binding</keyword>
<dbReference type="GO" id="GO:0008270">
    <property type="term" value="F:zinc ion binding"/>
    <property type="evidence" value="ECO:0007669"/>
    <property type="project" value="UniProtKB-KW"/>
</dbReference>
<evidence type="ECO:0000256" key="7">
    <source>
        <dbReference type="ARBA" id="ARBA00022833"/>
    </source>
</evidence>
<evidence type="ECO:0000256" key="9">
    <source>
        <dbReference type="ARBA" id="ARBA00023125"/>
    </source>
</evidence>
<evidence type="ECO:0000256" key="4">
    <source>
        <dbReference type="ARBA" id="ARBA00022723"/>
    </source>
</evidence>
<dbReference type="Gene3D" id="3.30.160.60">
    <property type="entry name" value="Classic Zinc Finger"/>
    <property type="match status" value="6"/>
</dbReference>
<dbReference type="Ensembl" id="ENSLLET00000031900.1">
    <property type="protein sequence ID" value="ENSLLEP00000030722.1"/>
    <property type="gene ID" value="ENSLLEG00000019446.1"/>
</dbReference>
<dbReference type="AlphaFoldDB" id="A0A8C5Q0D8"/>
<dbReference type="GeneTree" id="ENSGT01150000286958"/>
<keyword evidence="16" id="KW-1185">Reference proteome</keyword>
<dbReference type="GO" id="GO:0003700">
    <property type="term" value="F:DNA-binding transcription factor activity"/>
    <property type="evidence" value="ECO:0007669"/>
    <property type="project" value="TreeGrafter"/>
</dbReference>
<dbReference type="GO" id="GO:0005634">
    <property type="term" value="C:nucleus"/>
    <property type="evidence" value="ECO:0007669"/>
    <property type="project" value="UniProtKB-SubCell"/>
</dbReference>
<evidence type="ECO:0000256" key="5">
    <source>
        <dbReference type="ARBA" id="ARBA00022737"/>
    </source>
</evidence>
<comment type="subcellular location">
    <subcellularLocation>
        <location evidence="2">Nucleus</location>
    </subcellularLocation>
</comment>
<dbReference type="PROSITE" id="PS50157">
    <property type="entry name" value="ZINC_FINGER_C2H2_2"/>
    <property type="match status" value="6"/>
</dbReference>
<evidence type="ECO:0000313" key="15">
    <source>
        <dbReference type="Ensembl" id="ENSLLEP00000030722.1"/>
    </source>
</evidence>
<dbReference type="PROSITE" id="PS00028">
    <property type="entry name" value="ZINC_FINGER_C2H2_1"/>
    <property type="match status" value="6"/>
</dbReference>
<proteinExistence type="inferred from homology"/>
<feature type="domain" description="C2H2-type" evidence="14">
    <location>
        <begin position="377"/>
        <end position="404"/>
    </location>
</feature>
<dbReference type="FunFam" id="3.30.160.60:FF:000848">
    <property type="entry name" value="Zinc finger protein 35"/>
    <property type="match status" value="1"/>
</dbReference>
<feature type="region of interest" description="Disordered" evidence="13">
    <location>
        <begin position="97"/>
        <end position="118"/>
    </location>
</feature>
<evidence type="ECO:0000256" key="11">
    <source>
        <dbReference type="ARBA" id="ARBA00023242"/>
    </source>
</evidence>
<dbReference type="GO" id="GO:0006357">
    <property type="term" value="P:regulation of transcription by RNA polymerase II"/>
    <property type="evidence" value="ECO:0007669"/>
    <property type="project" value="TreeGrafter"/>
</dbReference>
<feature type="domain" description="C2H2-type" evidence="14">
    <location>
        <begin position="433"/>
        <end position="460"/>
    </location>
</feature>
<protein>
    <recommendedName>
        <fullName evidence="14">C2H2-type domain-containing protein</fullName>
    </recommendedName>
</protein>
<evidence type="ECO:0000256" key="13">
    <source>
        <dbReference type="SAM" id="MobiDB-lite"/>
    </source>
</evidence>
<evidence type="ECO:0000313" key="16">
    <source>
        <dbReference type="Proteomes" id="UP000694569"/>
    </source>
</evidence>
<dbReference type="PANTHER" id="PTHR24404">
    <property type="entry name" value="ZINC FINGER PROTEIN"/>
    <property type="match status" value="1"/>
</dbReference>
<dbReference type="Proteomes" id="UP000694569">
    <property type="component" value="Unplaced"/>
</dbReference>
<evidence type="ECO:0000256" key="1">
    <source>
        <dbReference type="ARBA" id="ARBA00003767"/>
    </source>
</evidence>
<accession>A0A8C5Q0D8</accession>
<evidence type="ECO:0000256" key="10">
    <source>
        <dbReference type="ARBA" id="ARBA00023163"/>
    </source>
</evidence>
<comment type="similarity">
    <text evidence="3">Belongs to the krueppel C2H2-type zinc-finger protein family.</text>
</comment>
<dbReference type="FunFam" id="3.30.160.60:FF:000759">
    <property type="entry name" value="zinc finger protein 16"/>
    <property type="match status" value="1"/>
</dbReference>
<dbReference type="SUPFAM" id="SSF57667">
    <property type="entry name" value="beta-beta-alpha zinc fingers"/>
    <property type="match status" value="4"/>
</dbReference>
<evidence type="ECO:0000256" key="12">
    <source>
        <dbReference type="PROSITE-ProRule" id="PRU00042"/>
    </source>
</evidence>
<dbReference type="InterPro" id="IPR050589">
    <property type="entry name" value="Ikaros_C2H2-ZF"/>
</dbReference>
<reference evidence="15" key="2">
    <citation type="submission" date="2025-09" db="UniProtKB">
        <authorList>
            <consortium name="Ensembl"/>
        </authorList>
    </citation>
    <scope>IDENTIFICATION</scope>
</reference>
<reference evidence="15" key="1">
    <citation type="submission" date="2025-08" db="UniProtKB">
        <authorList>
            <consortium name="Ensembl"/>
        </authorList>
    </citation>
    <scope>IDENTIFICATION</scope>
</reference>
<evidence type="ECO:0000256" key="3">
    <source>
        <dbReference type="ARBA" id="ARBA00006991"/>
    </source>
</evidence>
<keyword evidence="6 12" id="KW-0863">Zinc-finger</keyword>
<keyword evidence="7" id="KW-0862">Zinc</keyword>
<dbReference type="InterPro" id="IPR036236">
    <property type="entry name" value="Znf_C2H2_sf"/>
</dbReference>
<evidence type="ECO:0000256" key="2">
    <source>
        <dbReference type="ARBA" id="ARBA00004123"/>
    </source>
</evidence>
<organism evidence="15 16">
    <name type="scientific">Leptobrachium leishanense</name>
    <name type="common">Leishan spiny toad</name>
    <dbReference type="NCBI Taxonomy" id="445787"/>
    <lineage>
        <taxon>Eukaryota</taxon>
        <taxon>Metazoa</taxon>
        <taxon>Chordata</taxon>
        <taxon>Craniata</taxon>
        <taxon>Vertebrata</taxon>
        <taxon>Euteleostomi</taxon>
        <taxon>Amphibia</taxon>
        <taxon>Batrachia</taxon>
        <taxon>Anura</taxon>
        <taxon>Pelobatoidea</taxon>
        <taxon>Megophryidae</taxon>
        <taxon>Leptobrachium</taxon>
    </lineage>
</organism>
<feature type="domain" description="C2H2-type" evidence="14">
    <location>
        <begin position="322"/>
        <end position="349"/>
    </location>
</feature>
<dbReference type="PANTHER" id="PTHR24404:SF114">
    <property type="entry name" value="KLUMPFUSS, ISOFORM B-RELATED"/>
    <property type="match status" value="1"/>
</dbReference>
<keyword evidence="8" id="KW-0805">Transcription regulation</keyword>
<feature type="domain" description="C2H2-type" evidence="14">
    <location>
        <begin position="349"/>
        <end position="376"/>
    </location>
</feature>
<keyword evidence="9" id="KW-0238">DNA-binding</keyword>
<keyword evidence="10" id="KW-0804">Transcription</keyword>
<dbReference type="InterPro" id="IPR013087">
    <property type="entry name" value="Znf_C2H2_type"/>
</dbReference>
<dbReference type="FunFam" id="3.30.160.60:FF:000005">
    <property type="entry name" value="Zinc finger protein 14 homolog"/>
    <property type="match status" value="1"/>
</dbReference>
<dbReference type="Pfam" id="PF00096">
    <property type="entry name" value="zf-C2H2"/>
    <property type="match status" value="5"/>
</dbReference>
<dbReference type="FunFam" id="3.30.160.60:FF:000966">
    <property type="entry name" value="ZFP90 zinc finger protein"/>
    <property type="match status" value="1"/>
</dbReference>
<dbReference type="SMART" id="SM00355">
    <property type="entry name" value="ZnF_C2H2"/>
    <property type="match status" value="6"/>
</dbReference>
<dbReference type="OrthoDB" id="6077919at2759"/>
<keyword evidence="11" id="KW-0539">Nucleus</keyword>
<sequence length="492" mass="56150">MAKSPQPRDVMAKSPQPRDVMAKSPQPRDVMAKSPQPRDVMTENRYPRDVMTESHQSLYSLDAAFGGNVIKEPDTQIPSLNFIKETQHDILTYQTASCSAKRDPPTTETSVEHGEEELGGLTCTTEYPSAHSEEESALFPDKNVAETYRPKRYSNTLIKEEPASFEDTLRRPDRYTLTAYPETDYTSTFIIKEEELSSCEEGDSMEADNYTHLLCPQTGYTSTPTQDPASYNENVLDVYASSEYSQLKYQPEGETTSYDGMNYTDMYTPTENTQTRVRYCNNLGDLGTSNAHPSGSFMRIKPVDNNYDYMSHQNTHTPELLYQCAECQKGFTNNAELVKHQSSHKEKKLACSVCGKAFLWKSSLDKHFMIHTGHKPFKCLECGKSFIDKWKLDRHKRSHTNEKPYACSECGKYFTQKSNLFVHQRIHKNEKPFSCPICGRCFTDRSNLYTHQRVHTSEKPFPCPVCGKCFAQKSAIRKHLLIHQRAEVVPSI</sequence>
<dbReference type="FunFam" id="3.30.160.60:FF:002343">
    <property type="entry name" value="Zinc finger protein 33A"/>
    <property type="match status" value="1"/>
</dbReference>
<comment type="function">
    <text evidence="1">May be involved in transcriptional regulation.</text>
</comment>
<feature type="compositionally biased region" description="Basic and acidic residues" evidence="13">
    <location>
        <begin position="100"/>
        <end position="113"/>
    </location>
</feature>
<feature type="region of interest" description="Disordered" evidence="13">
    <location>
        <begin position="1"/>
        <end position="44"/>
    </location>
</feature>
<evidence type="ECO:0000256" key="6">
    <source>
        <dbReference type="ARBA" id="ARBA00022771"/>
    </source>
</evidence>
<feature type="domain" description="C2H2-type" evidence="14">
    <location>
        <begin position="405"/>
        <end position="432"/>
    </location>
</feature>
<name>A0A8C5Q0D8_9ANUR</name>